<keyword evidence="8 19" id="KW-0169">Cobalamin biosynthesis</keyword>
<evidence type="ECO:0000313" key="21">
    <source>
        <dbReference type="Proteomes" id="UP000239480"/>
    </source>
</evidence>
<proteinExistence type="inferred from homology"/>
<dbReference type="GO" id="GO:0051073">
    <property type="term" value="F:adenosylcobinamide-GDP ribazoletransferase activity"/>
    <property type="evidence" value="ECO:0007669"/>
    <property type="project" value="UniProtKB-UniRule"/>
</dbReference>
<evidence type="ECO:0000256" key="13">
    <source>
        <dbReference type="ARBA" id="ARBA00023136"/>
    </source>
</evidence>
<evidence type="ECO:0000256" key="2">
    <source>
        <dbReference type="ARBA" id="ARBA00004651"/>
    </source>
</evidence>
<evidence type="ECO:0000256" key="1">
    <source>
        <dbReference type="ARBA" id="ARBA00001946"/>
    </source>
</evidence>
<keyword evidence="21" id="KW-1185">Reference proteome</keyword>
<accession>A0A2T0RUX2</accession>
<evidence type="ECO:0000313" key="20">
    <source>
        <dbReference type="EMBL" id="PRY24981.1"/>
    </source>
</evidence>
<dbReference type="HAMAP" id="MF_00719">
    <property type="entry name" value="CobS"/>
    <property type="match status" value="1"/>
</dbReference>
<comment type="cofactor">
    <cofactor evidence="1 19">
        <name>Mg(2+)</name>
        <dbReference type="ChEBI" id="CHEBI:18420"/>
    </cofactor>
</comment>
<sequence>MPNQRPYSPLRDIALATALLSRLPVPVDADFARSRGAKAAWAYPLAGLFVAAIAGGLGLLLLWLGLPGSLAAGIALGAQIVMTGAMHEDGLADAADGLWGGWDKERRLEIMKDSRIGTYGVIALVLSVGLRWSALTALADHLLPAMLVAALLSRAVMLFVMAALPNARDGGLSKSIGRPDLMTATIGAGLAFAVSLAIVGTTGLPLALVTLLAALACAAIAQTKIGGQTGDILGATQQISAICCLAAATALM</sequence>
<gene>
    <name evidence="19" type="primary">cobS</name>
    <name evidence="20" type="ORF">CLV78_102155</name>
</gene>
<feature type="transmembrane region" description="Helical" evidence="19">
    <location>
        <begin position="141"/>
        <end position="160"/>
    </location>
</feature>
<comment type="function">
    <text evidence="14 19">Joins adenosylcobinamide-GDP and alpha-ribazole to generate adenosylcobalamin (Ado-cobalamin). Also synthesizes adenosylcobalamin 5'-phosphate from adenosylcobinamide-GDP and alpha-ribazole 5'-phosphate.</text>
</comment>
<comment type="similarity">
    <text evidence="4 19">Belongs to the CobS family.</text>
</comment>
<evidence type="ECO:0000256" key="18">
    <source>
        <dbReference type="ARBA" id="ARBA00049504"/>
    </source>
</evidence>
<evidence type="ECO:0000256" key="15">
    <source>
        <dbReference type="ARBA" id="ARBA00032605"/>
    </source>
</evidence>
<dbReference type="GO" id="GO:0009236">
    <property type="term" value="P:cobalamin biosynthetic process"/>
    <property type="evidence" value="ECO:0007669"/>
    <property type="project" value="UniProtKB-UniRule"/>
</dbReference>
<dbReference type="RefSeq" id="WP_106203920.1">
    <property type="nucleotide sequence ID" value="NZ_PVTD01000002.1"/>
</dbReference>
<evidence type="ECO:0000256" key="10">
    <source>
        <dbReference type="ARBA" id="ARBA00022692"/>
    </source>
</evidence>
<feature type="transmembrane region" description="Helical" evidence="19">
    <location>
        <begin position="45"/>
        <end position="66"/>
    </location>
</feature>
<evidence type="ECO:0000256" key="4">
    <source>
        <dbReference type="ARBA" id="ARBA00010561"/>
    </source>
</evidence>
<evidence type="ECO:0000256" key="11">
    <source>
        <dbReference type="ARBA" id="ARBA00022842"/>
    </source>
</evidence>
<keyword evidence="9 19" id="KW-0808">Transferase</keyword>
<dbReference type="EC" id="2.7.8.26" evidence="5 19"/>
<evidence type="ECO:0000256" key="3">
    <source>
        <dbReference type="ARBA" id="ARBA00004663"/>
    </source>
</evidence>
<evidence type="ECO:0000256" key="16">
    <source>
        <dbReference type="ARBA" id="ARBA00032853"/>
    </source>
</evidence>
<dbReference type="GO" id="GO:0008818">
    <property type="term" value="F:cobalamin 5'-phosphate synthase activity"/>
    <property type="evidence" value="ECO:0007669"/>
    <property type="project" value="UniProtKB-UniRule"/>
</dbReference>
<evidence type="ECO:0000256" key="7">
    <source>
        <dbReference type="ARBA" id="ARBA00022475"/>
    </source>
</evidence>
<name>A0A2T0RUX2_9RHOB</name>
<dbReference type="GO" id="GO:0005886">
    <property type="term" value="C:plasma membrane"/>
    <property type="evidence" value="ECO:0007669"/>
    <property type="project" value="UniProtKB-SubCell"/>
</dbReference>
<feature type="transmembrane region" description="Helical" evidence="19">
    <location>
        <begin position="116"/>
        <end position="135"/>
    </location>
</feature>
<evidence type="ECO:0000256" key="8">
    <source>
        <dbReference type="ARBA" id="ARBA00022573"/>
    </source>
</evidence>
<keyword evidence="11 19" id="KW-0460">Magnesium</keyword>
<evidence type="ECO:0000256" key="5">
    <source>
        <dbReference type="ARBA" id="ARBA00013200"/>
    </source>
</evidence>
<organism evidence="20 21">
    <name type="scientific">Aliiruegeria haliotis</name>
    <dbReference type="NCBI Taxonomy" id="1280846"/>
    <lineage>
        <taxon>Bacteria</taxon>
        <taxon>Pseudomonadati</taxon>
        <taxon>Pseudomonadota</taxon>
        <taxon>Alphaproteobacteria</taxon>
        <taxon>Rhodobacterales</taxon>
        <taxon>Roseobacteraceae</taxon>
        <taxon>Aliiruegeria</taxon>
    </lineage>
</organism>
<evidence type="ECO:0000256" key="17">
    <source>
        <dbReference type="ARBA" id="ARBA00048623"/>
    </source>
</evidence>
<reference evidence="20 21" key="1">
    <citation type="submission" date="2018-03" db="EMBL/GenBank/DDBJ databases">
        <title>Genomic Encyclopedia of Archaeal and Bacterial Type Strains, Phase II (KMG-II): from individual species to whole genera.</title>
        <authorList>
            <person name="Goeker M."/>
        </authorList>
    </citation>
    <scope>NUCLEOTIDE SEQUENCE [LARGE SCALE GENOMIC DNA]</scope>
    <source>
        <strain evidence="20 21">DSM 29328</strain>
    </source>
</reference>
<dbReference type="OrthoDB" id="9794626at2"/>
<comment type="catalytic activity">
    <reaction evidence="17 19">
        <text>alpha-ribazole + adenosylcob(III)inamide-GDP = adenosylcob(III)alamin + GMP + H(+)</text>
        <dbReference type="Rhea" id="RHEA:16049"/>
        <dbReference type="ChEBI" id="CHEBI:10329"/>
        <dbReference type="ChEBI" id="CHEBI:15378"/>
        <dbReference type="ChEBI" id="CHEBI:18408"/>
        <dbReference type="ChEBI" id="CHEBI:58115"/>
        <dbReference type="ChEBI" id="CHEBI:60487"/>
        <dbReference type="EC" id="2.7.8.26"/>
    </reaction>
</comment>
<comment type="catalytic activity">
    <reaction evidence="18 19">
        <text>alpha-ribazole 5'-phosphate + adenosylcob(III)inamide-GDP = adenosylcob(III)alamin 5'-phosphate + GMP + H(+)</text>
        <dbReference type="Rhea" id="RHEA:23560"/>
        <dbReference type="ChEBI" id="CHEBI:15378"/>
        <dbReference type="ChEBI" id="CHEBI:57918"/>
        <dbReference type="ChEBI" id="CHEBI:58115"/>
        <dbReference type="ChEBI" id="CHEBI:60487"/>
        <dbReference type="ChEBI" id="CHEBI:60493"/>
        <dbReference type="EC" id="2.7.8.26"/>
    </reaction>
</comment>
<dbReference type="Pfam" id="PF02654">
    <property type="entry name" value="CobS"/>
    <property type="match status" value="1"/>
</dbReference>
<keyword evidence="12 19" id="KW-1133">Transmembrane helix</keyword>
<dbReference type="UniPathway" id="UPA00148">
    <property type="reaction ID" value="UER00238"/>
</dbReference>
<keyword evidence="10 19" id="KW-0812">Transmembrane</keyword>
<evidence type="ECO:0000256" key="14">
    <source>
        <dbReference type="ARBA" id="ARBA00025228"/>
    </source>
</evidence>
<evidence type="ECO:0000256" key="19">
    <source>
        <dbReference type="HAMAP-Rule" id="MF_00719"/>
    </source>
</evidence>
<keyword evidence="13 19" id="KW-0472">Membrane</keyword>
<keyword evidence="7 19" id="KW-1003">Cell membrane</keyword>
<dbReference type="EMBL" id="PVTD01000002">
    <property type="protein sequence ID" value="PRY24981.1"/>
    <property type="molecule type" value="Genomic_DNA"/>
</dbReference>
<dbReference type="InterPro" id="IPR003805">
    <property type="entry name" value="CobS"/>
</dbReference>
<dbReference type="Proteomes" id="UP000239480">
    <property type="component" value="Unassembled WGS sequence"/>
</dbReference>
<dbReference type="PANTHER" id="PTHR34148:SF1">
    <property type="entry name" value="ADENOSYLCOBINAMIDE-GDP RIBAZOLETRANSFERASE"/>
    <property type="match status" value="1"/>
</dbReference>
<comment type="caution">
    <text evidence="20">The sequence shown here is derived from an EMBL/GenBank/DDBJ whole genome shotgun (WGS) entry which is preliminary data.</text>
</comment>
<comment type="subcellular location">
    <subcellularLocation>
        <location evidence="2 19">Cell membrane</location>
        <topology evidence="2 19">Multi-pass membrane protein</topology>
    </subcellularLocation>
</comment>
<protein>
    <recommendedName>
        <fullName evidence="6 19">Adenosylcobinamide-GDP ribazoletransferase</fullName>
        <ecNumber evidence="5 19">2.7.8.26</ecNumber>
    </recommendedName>
    <alternativeName>
        <fullName evidence="16 19">Cobalamin synthase</fullName>
    </alternativeName>
    <alternativeName>
        <fullName evidence="15 19">Cobalamin-5'-phosphate synthase</fullName>
    </alternativeName>
</protein>
<evidence type="ECO:0000256" key="9">
    <source>
        <dbReference type="ARBA" id="ARBA00022679"/>
    </source>
</evidence>
<dbReference type="AlphaFoldDB" id="A0A2T0RUX2"/>
<feature type="transmembrane region" description="Helical" evidence="19">
    <location>
        <begin position="204"/>
        <end position="221"/>
    </location>
</feature>
<dbReference type="NCBIfam" id="TIGR00317">
    <property type="entry name" value="cobS"/>
    <property type="match status" value="1"/>
</dbReference>
<evidence type="ECO:0000256" key="12">
    <source>
        <dbReference type="ARBA" id="ARBA00022989"/>
    </source>
</evidence>
<dbReference type="PANTHER" id="PTHR34148">
    <property type="entry name" value="ADENOSYLCOBINAMIDE-GDP RIBAZOLETRANSFERASE"/>
    <property type="match status" value="1"/>
</dbReference>
<comment type="pathway">
    <text evidence="3 19">Cofactor biosynthesis; adenosylcobalamin biosynthesis; adenosylcobalamin from cob(II)yrinate a,c-diamide: step 7/7.</text>
</comment>
<evidence type="ECO:0000256" key="6">
    <source>
        <dbReference type="ARBA" id="ARBA00015850"/>
    </source>
</evidence>